<dbReference type="RefSeq" id="WP_076616903.1">
    <property type="nucleotide sequence ID" value="NZ_CP099481.1"/>
</dbReference>
<keyword evidence="2" id="KW-0808">Transferase</keyword>
<dbReference type="KEGG" id="lalw:BTM29_09890"/>
<name>A0A1P8Q4Q4_9LACO</name>
<accession>A0A1P8Q4Q4</accession>
<gene>
    <name evidence="2" type="ORF">BTM29_09890</name>
</gene>
<dbReference type="SUPFAM" id="SSF55729">
    <property type="entry name" value="Acyl-CoA N-acyltransferases (Nat)"/>
    <property type="match status" value="1"/>
</dbReference>
<keyword evidence="3" id="KW-1185">Reference proteome</keyword>
<evidence type="ECO:0000313" key="3">
    <source>
        <dbReference type="Proteomes" id="UP000187499"/>
    </source>
</evidence>
<dbReference type="Proteomes" id="UP000187499">
    <property type="component" value="Chromosome"/>
</dbReference>
<dbReference type="Gene3D" id="3.40.630.30">
    <property type="match status" value="1"/>
</dbReference>
<sequence>MWEIKEFSELTTQELFDLMYIRVKTFVVEQERIYQEVDDNDLTSIHIFKYEGKKIIAYARVFREDGHITFGRIVAAKDHRGTGLGAKLVEEVLRVINDKFPDQNIEIEAQTYVEGFYKKFGFKSVGDVFLFNHTPHIKMIKNHIII</sequence>
<proteinExistence type="predicted"/>
<reference evidence="3" key="1">
    <citation type="submission" date="2016-12" db="EMBL/GenBank/DDBJ databases">
        <authorList>
            <person name="Jung M.Y."/>
            <person name="Lee S.H."/>
        </authorList>
    </citation>
    <scope>NUCLEOTIDE SEQUENCE [LARGE SCALE GENOMIC DNA]</scope>
    <source>
        <strain evidence="3">WiKim39</strain>
    </source>
</reference>
<dbReference type="GO" id="GO:0016747">
    <property type="term" value="F:acyltransferase activity, transferring groups other than amino-acyl groups"/>
    <property type="evidence" value="ECO:0007669"/>
    <property type="project" value="InterPro"/>
</dbReference>
<dbReference type="InterPro" id="IPR016181">
    <property type="entry name" value="Acyl_CoA_acyltransferase"/>
</dbReference>
<dbReference type="EMBL" id="CP019323">
    <property type="protein sequence ID" value="APX72840.1"/>
    <property type="molecule type" value="Genomic_DNA"/>
</dbReference>
<dbReference type="Pfam" id="PF13673">
    <property type="entry name" value="Acetyltransf_10"/>
    <property type="match status" value="1"/>
</dbReference>
<protein>
    <submittedName>
        <fullName evidence="2">GNAT family N-acetyltransferase</fullName>
    </submittedName>
</protein>
<dbReference type="PROSITE" id="PS51186">
    <property type="entry name" value="GNAT"/>
    <property type="match status" value="1"/>
</dbReference>
<dbReference type="AlphaFoldDB" id="A0A1P8Q4Q4"/>
<feature type="domain" description="N-acetyltransferase" evidence="1">
    <location>
        <begin position="5"/>
        <end position="144"/>
    </location>
</feature>
<dbReference type="InterPro" id="IPR000182">
    <property type="entry name" value="GNAT_dom"/>
</dbReference>
<evidence type="ECO:0000259" key="1">
    <source>
        <dbReference type="PROSITE" id="PS51186"/>
    </source>
</evidence>
<dbReference type="CDD" id="cd04301">
    <property type="entry name" value="NAT_SF"/>
    <property type="match status" value="1"/>
</dbReference>
<evidence type="ECO:0000313" key="2">
    <source>
        <dbReference type="EMBL" id="APX72840.1"/>
    </source>
</evidence>
<organism evidence="2 3">
    <name type="scientific">Companilactobacillus allii</name>
    <dbReference type="NCBI Taxonomy" id="1847728"/>
    <lineage>
        <taxon>Bacteria</taxon>
        <taxon>Bacillati</taxon>
        <taxon>Bacillota</taxon>
        <taxon>Bacilli</taxon>
        <taxon>Lactobacillales</taxon>
        <taxon>Lactobacillaceae</taxon>
        <taxon>Companilactobacillus</taxon>
    </lineage>
</organism>
<dbReference type="STRING" id="1847728.BTM29_09890"/>
<dbReference type="OrthoDB" id="9796171at2"/>